<protein>
    <submittedName>
        <fullName evidence="2">Uncharacterized protein</fullName>
    </submittedName>
</protein>
<dbReference type="EMBL" id="BRXZ01000353">
    <property type="protein sequence ID" value="GMI10055.1"/>
    <property type="molecule type" value="Genomic_DNA"/>
</dbReference>
<dbReference type="PANTHER" id="PTHR15000:SF1">
    <property type="entry name" value="ERYTHROID DIFFERENTIATION-RELATED FACTOR 1"/>
    <property type="match status" value="1"/>
</dbReference>
<evidence type="ECO:0000313" key="3">
    <source>
        <dbReference type="Proteomes" id="UP001165082"/>
    </source>
</evidence>
<dbReference type="AlphaFoldDB" id="A0A9W7KSR8"/>
<sequence length="564" mass="61753">MSNQQVLGVAPKATLRLLAVARYHLKSCNPSEFMTSVRQASKCISMSARCKEIEDGRRGGKGPDGDVVEGKGRLHEVLGDFGRVFVGRMEEFRTRGGLGGGDVVEVGREIEGMEYGDVDEGGGSEGASGGWYERGKSLGLGPGVDLWGLSVLGGEGRGEDRGRDEEIKEYFGKQALRARDQRKAMLAAVVGYERAIGFKDMLREMGRQQSKQGGSEPSVEAKAGDACNELGSICLRGIVDYKRRKVDVPPRLLSSARFWMDRARGRFTGKEECREAEVSVMCNIAMLLRSSEKLEESVDVLQEAHAVLEQRENGEECWDGVSEATAGVYLEMGVRKRREVAGRGGEGDGGIFRQKNIKKKEERGVLDPIEKALAIYTRLGNEAQVAASNYQLGIFYGLIWTRQGDEAKAGDKLRRAFGHLENARGYYGKKMGEEKTAVQVILDLSNLFSSMGASNQDTLSKSVECILSCLPSFSPESVAMAQERGVKTFNAWAKEMEELAVKVEEKLLAVTLALARIEKAKWKDMYGIVLKGSLKRKKEGGGGGGGTKVVHEVLEELQKRLKKG</sequence>
<reference evidence="2" key="1">
    <citation type="submission" date="2022-07" db="EMBL/GenBank/DDBJ databases">
        <title>Genome analysis of Parmales, a sister group of diatoms, reveals the evolutionary specialization of diatoms from phago-mixotrophs to photoautotrophs.</title>
        <authorList>
            <person name="Ban H."/>
            <person name="Sato S."/>
            <person name="Yoshikawa S."/>
            <person name="Kazumasa Y."/>
            <person name="Nakamura Y."/>
            <person name="Ichinomiya M."/>
            <person name="Saitoh K."/>
            <person name="Sato N."/>
            <person name="Blanc-Mathieu R."/>
            <person name="Endo H."/>
            <person name="Kuwata A."/>
            <person name="Ogata H."/>
        </authorList>
    </citation>
    <scope>NUCLEOTIDE SEQUENCE</scope>
</reference>
<name>A0A9W7KSR8_9STRA</name>
<accession>A0A9W7KSR8</accession>
<evidence type="ECO:0000256" key="1">
    <source>
        <dbReference type="SAM" id="Coils"/>
    </source>
</evidence>
<dbReference type="PANTHER" id="PTHR15000">
    <property type="entry name" value="ERYTHROID DIFFERENTIATION-RELATED FACTOR 1"/>
    <property type="match status" value="1"/>
</dbReference>
<organism evidence="2 3">
    <name type="scientific">Triparma retinervis</name>
    <dbReference type="NCBI Taxonomy" id="2557542"/>
    <lineage>
        <taxon>Eukaryota</taxon>
        <taxon>Sar</taxon>
        <taxon>Stramenopiles</taxon>
        <taxon>Ochrophyta</taxon>
        <taxon>Bolidophyceae</taxon>
        <taxon>Parmales</taxon>
        <taxon>Triparmaceae</taxon>
        <taxon>Triparma</taxon>
    </lineage>
</organism>
<gene>
    <name evidence="2" type="ORF">TrRE_jg13310</name>
</gene>
<feature type="coiled-coil region" evidence="1">
    <location>
        <begin position="284"/>
        <end position="311"/>
    </location>
</feature>
<dbReference type="OrthoDB" id="46207at2759"/>
<dbReference type="GO" id="GO:0045893">
    <property type="term" value="P:positive regulation of DNA-templated transcription"/>
    <property type="evidence" value="ECO:0007669"/>
    <property type="project" value="TreeGrafter"/>
</dbReference>
<evidence type="ECO:0000313" key="2">
    <source>
        <dbReference type="EMBL" id="GMI10055.1"/>
    </source>
</evidence>
<comment type="caution">
    <text evidence="2">The sequence shown here is derived from an EMBL/GenBank/DDBJ whole genome shotgun (WGS) entry which is preliminary data.</text>
</comment>
<keyword evidence="1" id="KW-0175">Coiled coil</keyword>
<dbReference type="Proteomes" id="UP001165082">
    <property type="component" value="Unassembled WGS sequence"/>
</dbReference>
<keyword evidence="3" id="KW-1185">Reference proteome</keyword>
<proteinExistence type="predicted"/>